<gene>
    <name evidence="2" type="ORF">Slin15195_G113060</name>
</gene>
<name>A0A9Q9B5Z5_9PEZI</name>
<accession>A0A9Q9B5Z5</accession>
<dbReference type="AlphaFoldDB" id="A0A9Q9B5Z5"/>
<protein>
    <submittedName>
        <fullName evidence="2">Uncharacterized protein</fullName>
    </submittedName>
</protein>
<organism evidence="2 3">
    <name type="scientific">Septoria linicola</name>
    <dbReference type="NCBI Taxonomy" id="215465"/>
    <lineage>
        <taxon>Eukaryota</taxon>
        <taxon>Fungi</taxon>
        <taxon>Dikarya</taxon>
        <taxon>Ascomycota</taxon>
        <taxon>Pezizomycotina</taxon>
        <taxon>Dothideomycetes</taxon>
        <taxon>Dothideomycetidae</taxon>
        <taxon>Mycosphaerellales</taxon>
        <taxon>Mycosphaerellaceae</taxon>
        <taxon>Septoria</taxon>
    </lineage>
</organism>
<feature type="region of interest" description="Disordered" evidence="1">
    <location>
        <begin position="239"/>
        <end position="319"/>
    </location>
</feature>
<dbReference type="EMBL" id="CP099427">
    <property type="protein sequence ID" value="USW57987.1"/>
    <property type="molecule type" value="Genomic_DNA"/>
</dbReference>
<feature type="compositionally biased region" description="Basic and acidic residues" evidence="1">
    <location>
        <begin position="239"/>
        <end position="251"/>
    </location>
</feature>
<proteinExistence type="predicted"/>
<reference evidence="2" key="1">
    <citation type="submission" date="2022-06" db="EMBL/GenBank/DDBJ databases">
        <title>Complete genome sequences of two strains of the flax pathogen Septoria linicola.</title>
        <authorList>
            <person name="Lapalu N."/>
            <person name="Simon A."/>
            <person name="Demenou B."/>
            <person name="Paumier D."/>
            <person name="Guillot M.-P."/>
            <person name="Gout L."/>
            <person name="Valade R."/>
        </authorList>
    </citation>
    <scope>NUCLEOTIDE SEQUENCE</scope>
    <source>
        <strain evidence="2">SE15195</strain>
    </source>
</reference>
<dbReference type="Proteomes" id="UP001056384">
    <property type="component" value="Chromosome 10"/>
</dbReference>
<keyword evidence="3" id="KW-1185">Reference proteome</keyword>
<evidence type="ECO:0000313" key="3">
    <source>
        <dbReference type="Proteomes" id="UP001056384"/>
    </source>
</evidence>
<feature type="compositionally biased region" description="Polar residues" evidence="1">
    <location>
        <begin position="308"/>
        <end position="319"/>
    </location>
</feature>
<sequence>MVSVDTASRALDRLRHISRETRKDQIKRLLADKELELNGFTIYKYHLLPRIRDEHFAGGGLSLPVHYAQVRVGLRWSYLTEDEETFWDQQAIALAEGSILPLEPLTYQKFLAGDLSVVHPAKPASSRDPRGDDGRMLFERHAKIVGECLTRTTGSEVDAAELWTHLPQSERVFWHEVAALFQDDVIDGSPKPSRGATHETRRDQFAQHGDFFGVEAKASPDEQCQQHRYWLRPRAKAVPCERPESPLKREASPSPEAQCLSKIPVFSENADRSLSQRTDSAPGPTTRPGTKDPRPPLKKIRYDPATQRDFQAPSTPRNFHRNSLSEVSLDELQASARFPILHILTCSRASCLHYAPMIDTILASIKAIIQCYPDMQLDGRHSGVRITFRPCSEDVTGIAARLYSMVNECLKADMNGNYVRYHIEHVLRPLVVWNLSLPIWGGVLSTLAIVDYASLFRGSYESCLNFLQSAKVDTALFPFTHEKREFIVSTVSRVLRNRASTVSLDRDLYNAVRANTIWSALMVCFCIDGLHPAAYEDRVEQQLHGIQLKHPELKLDVA</sequence>
<evidence type="ECO:0000313" key="2">
    <source>
        <dbReference type="EMBL" id="USW57987.1"/>
    </source>
</evidence>
<evidence type="ECO:0000256" key="1">
    <source>
        <dbReference type="SAM" id="MobiDB-lite"/>
    </source>
</evidence>